<feature type="signal peptide" evidence="1">
    <location>
        <begin position="1"/>
        <end position="34"/>
    </location>
</feature>
<name>A0ABQ3E5N8_9HYPH</name>
<accession>A0ABQ3E5N8</accession>
<feature type="chain" id="PRO_5047203631" evidence="1">
    <location>
        <begin position="35"/>
        <end position="155"/>
    </location>
</feature>
<reference evidence="3" key="1">
    <citation type="journal article" date="2019" name="Int. J. Syst. Evol. Microbiol.">
        <title>The Global Catalogue of Microorganisms (GCM) 10K type strain sequencing project: providing services to taxonomists for standard genome sequencing and annotation.</title>
        <authorList>
            <consortium name="The Broad Institute Genomics Platform"/>
            <consortium name="The Broad Institute Genome Sequencing Center for Infectious Disease"/>
            <person name="Wu L."/>
            <person name="Ma J."/>
        </authorList>
    </citation>
    <scope>NUCLEOTIDE SEQUENCE [LARGE SCALE GENOMIC DNA]</scope>
    <source>
        <strain evidence="3">KCTC 12861</strain>
    </source>
</reference>
<dbReference type="EMBL" id="BMXE01000002">
    <property type="protein sequence ID" value="GHB26834.1"/>
    <property type="molecule type" value="Genomic_DNA"/>
</dbReference>
<proteinExistence type="predicted"/>
<gene>
    <name evidence="2" type="ORF">GCM10007094_13920</name>
</gene>
<dbReference type="RefSeq" id="WP_189436038.1">
    <property type="nucleotide sequence ID" value="NZ_BMXE01000002.1"/>
</dbReference>
<protein>
    <submittedName>
        <fullName evidence="2">Uncharacterized protein</fullName>
    </submittedName>
</protein>
<evidence type="ECO:0000313" key="3">
    <source>
        <dbReference type="Proteomes" id="UP000637980"/>
    </source>
</evidence>
<dbReference type="Proteomes" id="UP000637980">
    <property type="component" value="Unassembled WGS sequence"/>
</dbReference>
<sequence length="155" mass="17172">MSYSSTTTRTKGNIARCMALLTFLTGVSIASSFAQETPPPPEKATPAEVAECEEEWMKRSGTVDLGGSQYRDRIRDLCNTSVYDAPETVSGEEPATNDYFVSGRNNSGFVYELSDECQQVRLENELIYICPEGSFKPTIRNNQSGFMPYKAPETP</sequence>
<comment type="caution">
    <text evidence="2">The sequence shown here is derived from an EMBL/GenBank/DDBJ whole genome shotgun (WGS) entry which is preliminary data.</text>
</comment>
<evidence type="ECO:0000256" key="1">
    <source>
        <dbReference type="SAM" id="SignalP"/>
    </source>
</evidence>
<keyword evidence="1" id="KW-0732">Signal</keyword>
<keyword evidence="3" id="KW-1185">Reference proteome</keyword>
<evidence type="ECO:0000313" key="2">
    <source>
        <dbReference type="EMBL" id="GHB26834.1"/>
    </source>
</evidence>
<organism evidence="2 3">
    <name type="scientific">Pseudovibrio japonicus</name>
    <dbReference type="NCBI Taxonomy" id="366534"/>
    <lineage>
        <taxon>Bacteria</taxon>
        <taxon>Pseudomonadati</taxon>
        <taxon>Pseudomonadota</taxon>
        <taxon>Alphaproteobacteria</taxon>
        <taxon>Hyphomicrobiales</taxon>
        <taxon>Stappiaceae</taxon>
        <taxon>Pseudovibrio</taxon>
    </lineage>
</organism>